<proteinExistence type="predicted"/>
<reference evidence="1" key="1">
    <citation type="submission" date="2021-03" db="EMBL/GenBank/DDBJ databases">
        <title>Evolutionary priming and transition to the ectomycorrhizal habit in an iconic lineage of mushroom-forming fungi: is preadaptation a requirement?</title>
        <authorList>
            <consortium name="DOE Joint Genome Institute"/>
            <person name="Looney B.P."/>
            <person name="Miyauchi S."/>
            <person name="Morin E."/>
            <person name="Drula E."/>
            <person name="Courty P.E."/>
            <person name="Chicoki N."/>
            <person name="Fauchery L."/>
            <person name="Kohler A."/>
            <person name="Kuo A."/>
            <person name="LaButti K."/>
            <person name="Pangilinan J."/>
            <person name="Lipzen A."/>
            <person name="Riley R."/>
            <person name="Andreopoulos W."/>
            <person name="He G."/>
            <person name="Johnson J."/>
            <person name="Barry K.W."/>
            <person name="Grigoriev I.V."/>
            <person name="Nagy L."/>
            <person name="Hibbett D."/>
            <person name="Henrissat B."/>
            <person name="Matheny P.B."/>
            <person name="Labbe J."/>
            <person name="Martin A.F."/>
        </authorList>
    </citation>
    <scope>NUCLEOTIDE SEQUENCE</scope>
    <source>
        <strain evidence="1">BPL698</strain>
    </source>
</reference>
<organism evidence="1 2">
    <name type="scientific">Russula earlei</name>
    <dbReference type="NCBI Taxonomy" id="71964"/>
    <lineage>
        <taxon>Eukaryota</taxon>
        <taxon>Fungi</taxon>
        <taxon>Dikarya</taxon>
        <taxon>Basidiomycota</taxon>
        <taxon>Agaricomycotina</taxon>
        <taxon>Agaricomycetes</taxon>
        <taxon>Russulales</taxon>
        <taxon>Russulaceae</taxon>
        <taxon>Russula</taxon>
    </lineage>
</organism>
<accession>A0ACC0UJW0</accession>
<sequence length="280" mass="30254">MTRSVFEYYRDFEHYRDFASWIDSPDPSEEELEIPGDLIFGEQLGLEQDDTDNDTYLALTRLFDAWAPNFETPTSGIEGTFTDFLSTSTTSIVALPAETPLMPEPIHTLTSPNAQQSDPVPRSPSSSPSSIDSFPSLMSTSECETEPDLPDVTDTSMRSGDSLTSPPTIEPATTSDRVPRGQSPPSTPRSSACAPQRTACVDTGTLLPASPVPLHIDTADSQPLTSSPAPPEVSSMIEEPPFMTDGRGRVVWSRSGVKHGNSPPAACIHDRTQHTGGDRD</sequence>
<gene>
    <name evidence="1" type="ORF">F5148DRAFT_303175</name>
</gene>
<evidence type="ECO:0000313" key="1">
    <source>
        <dbReference type="EMBL" id="KAI9511605.1"/>
    </source>
</evidence>
<comment type="caution">
    <text evidence="1">The sequence shown here is derived from an EMBL/GenBank/DDBJ whole genome shotgun (WGS) entry which is preliminary data.</text>
</comment>
<name>A0ACC0UJW0_9AGAM</name>
<dbReference type="EMBL" id="JAGFNK010000020">
    <property type="protein sequence ID" value="KAI9511605.1"/>
    <property type="molecule type" value="Genomic_DNA"/>
</dbReference>
<protein>
    <submittedName>
        <fullName evidence="1">Uncharacterized protein</fullName>
    </submittedName>
</protein>
<keyword evidence="2" id="KW-1185">Reference proteome</keyword>
<dbReference type="Proteomes" id="UP001207468">
    <property type="component" value="Unassembled WGS sequence"/>
</dbReference>
<evidence type="ECO:0000313" key="2">
    <source>
        <dbReference type="Proteomes" id="UP001207468"/>
    </source>
</evidence>